<evidence type="ECO:0000313" key="2">
    <source>
        <dbReference type="EMBL" id="GFH54012.1"/>
    </source>
</evidence>
<evidence type="ECO:0000313" key="3">
    <source>
        <dbReference type="Proteomes" id="UP001054902"/>
    </source>
</evidence>
<proteinExistence type="predicted"/>
<feature type="compositionally biased region" description="Acidic residues" evidence="1">
    <location>
        <begin position="494"/>
        <end position="504"/>
    </location>
</feature>
<keyword evidence="3" id="KW-1185">Reference proteome</keyword>
<name>A0AAD3CXG1_9STRA</name>
<dbReference type="EMBL" id="BLLK01000047">
    <property type="protein sequence ID" value="GFH54012.1"/>
    <property type="molecule type" value="Genomic_DNA"/>
</dbReference>
<feature type="compositionally biased region" description="Polar residues" evidence="1">
    <location>
        <begin position="481"/>
        <end position="490"/>
    </location>
</feature>
<comment type="caution">
    <text evidence="2">The sequence shown here is derived from an EMBL/GenBank/DDBJ whole genome shotgun (WGS) entry which is preliminary data.</text>
</comment>
<protein>
    <submittedName>
        <fullName evidence="2">Uncharacterized protein</fullName>
    </submittedName>
</protein>
<gene>
    <name evidence="2" type="ORF">CTEN210_10488</name>
</gene>
<dbReference type="AlphaFoldDB" id="A0AAD3CXG1"/>
<organism evidence="2 3">
    <name type="scientific">Chaetoceros tenuissimus</name>
    <dbReference type="NCBI Taxonomy" id="426638"/>
    <lineage>
        <taxon>Eukaryota</taxon>
        <taxon>Sar</taxon>
        <taxon>Stramenopiles</taxon>
        <taxon>Ochrophyta</taxon>
        <taxon>Bacillariophyta</taxon>
        <taxon>Coscinodiscophyceae</taxon>
        <taxon>Chaetocerotophycidae</taxon>
        <taxon>Chaetocerotales</taxon>
        <taxon>Chaetocerotaceae</taxon>
        <taxon>Chaetoceros</taxon>
    </lineage>
</organism>
<dbReference type="Proteomes" id="UP001054902">
    <property type="component" value="Unassembled WGS sequence"/>
</dbReference>
<feature type="region of interest" description="Disordered" evidence="1">
    <location>
        <begin position="449"/>
        <end position="507"/>
    </location>
</feature>
<accession>A0AAD3CXG1</accession>
<sequence>MTTNKQKFQFAIRTNAKRKCTMEEALAICIRANVAVCKRYLHRIGPLDCDDLDLLQSTALPSALRTLDTHLIFEGVEFNRHVKAFEGKNNNGYKLPRETFASKKVYPIQRIAYDKDDDNINEFLAEFLMNALFIRLTGSTKYLMNLIKDKGSTLPGMNINEWRFIFDDLEAKTTSAPYINSQWTSKFSKLRDSIRSFMVDMHEQLMDNDNIKSLFASRVSVFTLLNDILDNEFVTSLIIGDIEDFFSGIFDEIPLSTVKSGYGGGDGKTVIEIIGDYIPYSSCLWSWRPAKTSGYGSHQDSTMLSSKKGKHYQEIVVTLVFHFDCSGESGAYLEITESGSDKIIKKFETLDLSSHVQHPGNQKNLFHSITSISSGSGGSRLVMTARRTGVPKPTTVIKDYFKGKYPATHESELQERRKYQHQSHTLREILSLHETNDLFQLFSNSQTSSTTTASIQHRRKRNTCQISSPKLSAPISKKQKGNSAKSSNIHTDIENSDGDIESDNDCDHSNVLTSIDTSNFYSYQPETNKKSNQATFIAHPASGIDFFLHEKSLSILFQKKIFIETVSAKSDLRITWSPMFHKNGLPVNIGDTININTYKTHHNIRESDIGGFISSNDIDTCTGYCLLHPERTLGYNEIMDLAANGKAQNFTFFGSGGAANVKGSNPSSISSVTCSAGGIFPRNQHFHSKTNECLNELSELERPIHFAMLVKDEKSGKKTEDVRYLGMYTIAGVTFGFPDIMGERMTRKNCDNIHGASFRKAKVFSYKAEPFDMGGLNNLGKYSEWKSITLDPNNVPYSFGILVQNITAGNVLRADCDEYDCNDVFEAMRTAPIGEIFDAQSVCEQIDRGDNSSN</sequence>
<evidence type="ECO:0000256" key="1">
    <source>
        <dbReference type="SAM" id="MobiDB-lite"/>
    </source>
</evidence>
<reference evidence="2 3" key="1">
    <citation type="journal article" date="2021" name="Sci. Rep.">
        <title>The genome of the diatom Chaetoceros tenuissimus carries an ancient integrated fragment of an extant virus.</title>
        <authorList>
            <person name="Hongo Y."/>
            <person name="Kimura K."/>
            <person name="Takaki Y."/>
            <person name="Yoshida Y."/>
            <person name="Baba S."/>
            <person name="Kobayashi G."/>
            <person name="Nagasaki K."/>
            <person name="Hano T."/>
            <person name="Tomaru Y."/>
        </authorList>
    </citation>
    <scope>NUCLEOTIDE SEQUENCE [LARGE SCALE GENOMIC DNA]</scope>
    <source>
        <strain evidence="2 3">NIES-3715</strain>
    </source>
</reference>